<dbReference type="AlphaFoldDB" id="A0A0F8XKJ9"/>
<protein>
    <submittedName>
        <fullName evidence="2">Uncharacterized protein</fullName>
    </submittedName>
</protein>
<feature type="region of interest" description="Disordered" evidence="1">
    <location>
        <begin position="1"/>
        <end position="22"/>
    </location>
</feature>
<gene>
    <name evidence="2" type="ORF">LCGC14_3012540</name>
</gene>
<evidence type="ECO:0000256" key="1">
    <source>
        <dbReference type="SAM" id="MobiDB-lite"/>
    </source>
</evidence>
<proteinExistence type="predicted"/>
<name>A0A0F8XKJ9_9ZZZZ</name>
<evidence type="ECO:0000313" key="2">
    <source>
        <dbReference type="EMBL" id="KKK61620.1"/>
    </source>
</evidence>
<sequence>MKDKIKPYVEEKFVSEHKHPEA</sequence>
<accession>A0A0F8XKJ9</accession>
<dbReference type="EMBL" id="LAZR01062390">
    <property type="protein sequence ID" value="KKK61620.1"/>
    <property type="molecule type" value="Genomic_DNA"/>
</dbReference>
<feature type="non-terminal residue" evidence="2">
    <location>
        <position position="22"/>
    </location>
</feature>
<organism evidence="2">
    <name type="scientific">marine sediment metagenome</name>
    <dbReference type="NCBI Taxonomy" id="412755"/>
    <lineage>
        <taxon>unclassified sequences</taxon>
        <taxon>metagenomes</taxon>
        <taxon>ecological metagenomes</taxon>
    </lineage>
</organism>
<reference evidence="2" key="1">
    <citation type="journal article" date="2015" name="Nature">
        <title>Complex archaea that bridge the gap between prokaryotes and eukaryotes.</title>
        <authorList>
            <person name="Spang A."/>
            <person name="Saw J.H."/>
            <person name="Jorgensen S.L."/>
            <person name="Zaremba-Niedzwiedzka K."/>
            <person name="Martijn J."/>
            <person name="Lind A.E."/>
            <person name="van Eijk R."/>
            <person name="Schleper C."/>
            <person name="Guy L."/>
            <person name="Ettema T.J."/>
        </authorList>
    </citation>
    <scope>NUCLEOTIDE SEQUENCE</scope>
</reference>
<comment type="caution">
    <text evidence="2">The sequence shown here is derived from an EMBL/GenBank/DDBJ whole genome shotgun (WGS) entry which is preliminary data.</text>
</comment>